<dbReference type="InterPro" id="IPR004161">
    <property type="entry name" value="EFTu-like_2"/>
</dbReference>
<keyword evidence="3 8" id="KW-0378">Hydrolase</keyword>
<feature type="domain" description="Tr-type G" evidence="9">
    <location>
        <begin position="10"/>
        <end position="206"/>
    </location>
</feature>
<dbReference type="InterPro" id="IPR033720">
    <property type="entry name" value="EFTU_2"/>
</dbReference>
<dbReference type="Gene3D" id="2.40.30.10">
    <property type="entry name" value="Translation factors"/>
    <property type="match status" value="2"/>
</dbReference>
<dbReference type="PROSITE" id="PS00301">
    <property type="entry name" value="G_TR_1"/>
    <property type="match status" value="1"/>
</dbReference>
<evidence type="ECO:0000256" key="1">
    <source>
        <dbReference type="ARBA" id="ARBA00022741"/>
    </source>
</evidence>
<comment type="caution">
    <text evidence="10">The sequence shown here is derived from an EMBL/GenBank/DDBJ whole genome shotgun (WGS) entry which is preliminary data.</text>
</comment>
<evidence type="ECO:0000256" key="6">
    <source>
        <dbReference type="ARBA" id="ARBA00023134"/>
    </source>
</evidence>
<organism evidence="10 11">
    <name type="scientific">Megasphaera massiliensis</name>
    <dbReference type="NCBI Taxonomy" id="1232428"/>
    <lineage>
        <taxon>Bacteria</taxon>
        <taxon>Bacillati</taxon>
        <taxon>Bacillota</taxon>
        <taxon>Negativicutes</taxon>
        <taxon>Veillonellales</taxon>
        <taxon>Veillonellaceae</taxon>
        <taxon>Megasphaera</taxon>
    </lineage>
</organism>
<dbReference type="InterPro" id="IPR041709">
    <property type="entry name" value="EF-Tu_GTP-bd"/>
</dbReference>
<dbReference type="CDD" id="cd01884">
    <property type="entry name" value="EF_Tu"/>
    <property type="match status" value="1"/>
</dbReference>
<dbReference type="PROSITE" id="PS51722">
    <property type="entry name" value="G_TR_2"/>
    <property type="match status" value="1"/>
</dbReference>
<keyword evidence="5 8" id="KW-0648">Protein biosynthesis</keyword>
<comment type="function">
    <text evidence="8">GTP hydrolase that promotes the GTP-dependent binding of aminoacyl-tRNA to the A-site of ribosomes during protein biosynthesis.</text>
</comment>
<evidence type="ECO:0000256" key="7">
    <source>
        <dbReference type="ARBA" id="ARBA00029554"/>
    </source>
</evidence>
<dbReference type="InterPro" id="IPR004541">
    <property type="entry name" value="Transl_elong_EFTu/EF1A_bac/org"/>
</dbReference>
<name>A0ABT1SSC7_9FIRM</name>
<feature type="binding site" evidence="8">
    <location>
        <begin position="19"/>
        <end position="26"/>
    </location>
    <ligand>
        <name>GTP</name>
        <dbReference type="ChEBI" id="CHEBI:37565"/>
    </ligand>
</feature>
<dbReference type="Proteomes" id="UP001206692">
    <property type="component" value="Unassembled WGS sequence"/>
</dbReference>
<dbReference type="Pfam" id="PF03143">
    <property type="entry name" value="GTP_EFTU_D3"/>
    <property type="match status" value="1"/>
</dbReference>
<dbReference type="InterPro" id="IPR009001">
    <property type="entry name" value="Transl_elong_EF1A/Init_IF2_C"/>
</dbReference>
<dbReference type="NCBIfam" id="NF009372">
    <property type="entry name" value="PRK12735.1"/>
    <property type="match status" value="1"/>
</dbReference>
<dbReference type="InterPro" id="IPR000795">
    <property type="entry name" value="T_Tr_GTP-bd_dom"/>
</dbReference>
<sequence>MAKEHFERTKPHVNIGTIGHVDHGKTTLTAAITKVLAEKGYAKFEDYADIDKAPEERERGITINTAHVEYETDKRHYAHVDCPGHADYVKNMITGAAQMDGAILVVSAADGPMPQTREHILLARQVGVPAIVVYLNKADQVDDPELLELVEMEVRDLLSSYDFPGDDVPIIVGSALKALEGDESEIGKPSILKLMDAVDEYIPTPQRPTDQPFLMPVEDVFTITGRGTVATGRVERGELKVGDNVEIVGLADKPKDTVVTGVEMFRKILDSAEAGDNIGALLRGVDRKEIERGQVLAKPGTIHPHTKFKAQVYVLTKDEGGRHTPFFNGYRPQFYFRTTDVTGVIQLPEGTEMCMPGDNVKMDVELITPIAIEAGLRFAIREGGRTVGAGVVSEIEG</sequence>
<accession>A0ABT1SSC7</accession>
<keyword evidence="8" id="KW-0479">Metal-binding</keyword>
<dbReference type="InterPro" id="IPR004160">
    <property type="entry name" value="Transl_elong_EFTu/EF1A_C"/>
</dbReference>
<dbReference type="NCBIfam" id="TIGR00485">
    <property type="entry name" value="EF-Tu"/>
    <property type="match status" value="1"/>
</dbReference>
<dbReference type="EC" id="3.6.5.3" evidence="8"/>
<comment type="catalytic activity">
    <reaction evidence="8">
        <text>GTP + H2O = GDP + phosphate + H(+)</text>
        <dbReference type="Rhea" id="RHEA:19669"/>
        <dbReference type="ChEBI" id="CHEBI:15377"/>
        <dbReference type="ChEBI" id="CHEBI:15378"/>
        <dbReference type="ChEBI" id="CHEBI:37565"/>
        <dbReference type="ChEBI" id="CHEBI:43474"/>
        <dbReference type="ChEBI" id="CHEBI:58189"/>
        <dbReference type="EC" id="3.6.5.3"/>
    </reaction>
</comment>
<proteinExistence type="inferred from homology"/>
<dbReference type="GeneID" id="89604717"/>
<dbReference type="NCBIfam" id="TIGR00231">
    <property type="entry name" value="small_GTP"/>
    <property type="match status" value="1"/>
</dbReference>
<keyword evidence="2 8" id="KW-0251">Elongation factor</keyword>
<dbReference type="InterPro" id="IPR050055">
    <property type="entry name" value="EF-Tu_GTPase"/>
</dbReference>
<feature type="binding site" evidence="8">
    <location>
        <begin position="81"/>
        <end position="85"/>
    </location>
    <ligand>
        <name>GTP</name>
        <dbReference type="ChEBI" id="CHEBI:37565"/>
    </ligand>
</feature>
<comment type="subunit">
    <text evidence="8">Monomer.</text>
</comment>
<dbReference type="CDD" id="cd03697">
    <property type="entry name" value="EFTU_II"/>
    <property type="match status" value="1"/>
</dbReference>
<dbReference type="RefSeq" id="WP_065360380.1">
    <property type="nucleotide sequence ID" value="NZ_BAABYR010000001.1"/>
</dbReference>
<dbReference type="PANTHER" id="PTHR43721">
    <property type="entry name" value="ELONGATION FACTOR TU-RELATED"/>
    <property type="match status" value="1"/>
</dbReference>
<evidence type="ECO:0000256" key="3">
    <source>
        <dbReference type="ARBA" id="ARBA00022801"/>
    </source>
</evidence>
<feature type="binding site" evidence="8">
    <location>
        <begin position="136"/>
        <end position="139"/>
    </location>
    <ligand>
        <name>GTP</name>
        <dbReference type="ChEBI" id="CHEBI:37565"/>
    </ligand>
</feature>
<comment type="subcellular location">
    <subcellularLocation>
        <location evidence="8">Cytoplasm</location>
    </subcellularLocation>
</comment>
<dbReference type="SUPFAM" id="SSF50447">
    <property type="entry name" value="Translation proteins"/>
    <property type="match status" value="1"/>
</dbReference>
<dbReference type="NCBIfam" id="NF009373">
    <property type="entry name" value="PRK12736.1"/>
    <property type="match status" value="1"/>
</dbReference>
<keyword evidence="4 8" id="KW-0460">Magnesium</keyword>
<dbReference type="Pfam" id="PF00009">
    <property type="entry name" value="GTP_EFTU"/>
    <property type="match status" value="1"/>
</dbReference>
<dbReference type="PANTHER" id="PTHR43721:SF22">
    <property type="entry name" value="ELONGATION FACTOR TU, MITOCHONDRIAL"/>
    <property type="match status" value="1"/>
</dbReference>
<evidence type="ECO:0000313" key="11">
    <source>
        <dbReference type="Proteomes" id="UP001206692"/>
    </source>
</evidence>
<dbReference type="GO" id="GO:0003746">
    <property type="term" value="F:translation elongation factor activity"/>
    <property type="evidence" value="ECO:0007669"/>
    <property type="project" value="UniProtKB-KW"/>
</dbReference>
<keyword evidence="8" id="KW-0963">Cytoplasm</keyword>
<dbReference type="InterPro" id="IPR031157">
    <property type="entry name" value="G_TR_CS"/>
</dbReference>
<dbReference type="CDD" id="cd03707">
    <property type="entry name" value="EFTU_III"/>
    <property type="match status" value="1"/>
</dbReference>
<dbReference type="SUPFAM" id="SSF52540">
    <property type="entry name" value="P-loop containing nucleoside triphosphate hydrolases"/>
    <property type="match status" value="1"/>
</dbReference>
<feature type="binding site" evidence="8">
    <location>
        <position position="26"/>
    </location>
    <ligand>
        <name>Mg(2+)</name>
        <dbReference type="ChEBI" id="CHEBI:18420"/>
    </ligand>
</feature>
<dbReference type="InterPro" id="IPR005225">
    <property type="entry name" value="Small_GTP-bd"/>
</dbReference>
<evidence type="ECO:0000256" key="5">
    <source>
        <dbReference type="ARBA" id="ARBA00022917"/>
    </source>
</evidence>
<protein>
    <recommendedName>
        <fullName evidence="7 8">Elongation factor Tu</fullName>
        <shortName evidence="8">EF-Tu</shortName>
        <ecNumber evidence="8">3.6.5.3</ecNumber>
    </recommendedName>
</protein>
<dbReference type="PRINTS" id="PR00315">
    <property type="entry name" value="ELONGATNFCT"/>
</dbReference>
<gene>
    <name evidence="8 10" type="primary">tuf</name>
    <name evidence="10" type="ORF">NE675_07000</name>
</gene>
<evidence type="ECO:0000259" key="9">
    <source>
        <dbReference type="PROSITE" id="PS51722"/>
    </source>
</evidence>
<dbReference type="InterPro" id="IPR009000">
    <property type="entry name" value="Transl_B-barrel_sf"/>
</dbReference>
<reference evidence="10 11" key="1">
    <citation type="submission" date="2022-06" db="EMBL/GenBank/DDBJ databases">
        <title>Isolation of gut microbiota from human fecal samples.</title>
        <authorList>
            <person name="Pamer E.G."/>
            <person name="Barat B."/>
            <person name="Waligurski E."/>
            <person name="Medina S."/>
            <person name="Paddock L."/>
            <person name="Mostad J."/>
        </authorList>
    </citation>
    <scope>NUCLEOTIDE SEQUENCE [LARGE SCALE GENOMIC DNA]</scope>
    <source>
        <strain evidence="10 11">DFI.1.1</strain>
    </source>
</reference>
<keyword evidence="1 8" id="KW-0547">Nucleotide-binding</keyword>
<dbReference type="Gene3D" id="3.40.50.300">
    <property type="entry name" value="P-loop containing nucleotide triphosphate hydrolases"/>
    <property type="match status" value="1"/>
</dbReference>
<dbReference type="EMBL" id="JANGEW010000012">
    <property type="protein sequence ID" value="MCQ5342777.1"/>
    <property type="molecule type" value="Genomic_DNA"/>
</dbReference>
<keyword evidence="6 8" id="KW-0342">GTP-binding</keyword>
<dbReference type="InterPro" id="IPR027417">
    <property type="entry name" value="P-loop_NTPase"/>
</dbReference>
<dbReference type="Pfam" id="PF03144">
    <property type="entry name" value="GTP_EFTU_D2"/>
    <property type="match status" value="1"/>
</dbReference>
<evidence type="ECO:0000256" key="4">
    <source>
        <dbReference type="ARBA" id="ARBA00022842"/>
    </source>
</evidence>
<evidence type="ECO:0000256" key="8">
    <source>
        <dbReference type="HAMAP-Rule" id="MF_00118"/>
    </source>
</evidence>
<dbReference type="NCBIfam" id="NF000766">
    <property type="entry name" value="PRK00049.1"/>
    <property type="match status" value="1"/>
</dbReference>
<dbReference type="SUPFAM" id="SSF50465">
    <property type="entry name" value="EF-Tu/eEF-1alpha/eIF2-gamma C-terminal domain"/>
    <property type="match status" value="1"/>
</dbReference>
<comment type="similarity">
    <text evidence="8">Belongs to the TRAFAC class translation factor GTPase superfamily. Classic translation factor GTPase family. EF-Tu/EF-1A subfamily.</text>
</comment>
<dbReference type="HAMAP" id="MF_00118_B">
    <property type="entry name" value="EF_Tu_B"/>
    <property type="match status" value="1"/>
</dbReference>
<keyword evidence="11" id="KW-1185">Reference proteome</keyword>
<evidence type="ECO:0000256" key="2">
    <source>
        <dbReference type="ARBA" id="ARBA00022768"/>
    </source>
</evidence>
<evidence type="ECO:0000313" key="10">
    <source>
        <dbReference type="EMBL" id="MCQ5342777.1"/>
    </source>
</evidence>